<dbReference type="RefSeq" id="WP_014747397.1">
    <property type="nucleotide sequence ID" value="NC_017957.2"/>
</dbReference>
<dbReference type="KEGG" id="tmo:TMO_a0317"/>
<geneLocation type="plasmid" evidence="4 5">
    <name>pTM1</name>
</geneLocation>
<keyword evidence="2" id="KW-0808">Transferase</keyword>
<proteinExistence type="predicted"/>
<keyword evidence="3" id="KW-0949">S-adenosyl-L-methionine</keyword>
<dbReference type="Pfam" id="PF08003">
    <property type="entry name" value="Methyltransf_9"/>
    <property type="match status" value="1"/>
</dbReference>
<dbReference type="InterPro" id="IPR027554">
    <property type="entry name" value="Meth_Rta_06860"/>
</dbReference>
<dbReference type="EMBL" id="CP003237">
    <property type="protein sequence ID" value="AFK55720.1"/>
    <property type="molecule type" value="Genomic_DNA"/>
</dbReference>
<keyword evidence="5" id="KW-1185">Reference proteome</keyword>
<keyword evidence="1 4" id="KW-0489">Methyltransferase</keyword>
<dbReference type="AlphaFoldDB" id="I3TSI2"/>
<sequence>MPDHTPNHDLRRRIDELGPWFHNMELDGIRTAPDHFLGDYPGFQWERLRPALPADLGGLNVLDIGCNAGYFSIRLKQEGAARVLAVDHDPRYLAQARLAAEVAGVAVEFREMSVYDLPRLGERFDLVLFMGVLYHLRHPLLALDLIHAHAAADLLVVQSLERGAGTAGALAADHDFSEHAIFDRDDYPRLHFVEHAYAGDPSNWWIPNRACTEAMLRSAGFTILSRPADEIYLCRRR</sequence>
<name>I3TSI2_TISMK</name>
<dbReference type="GO" id="GO:0032259">
    <property type="term" value="P:methylation"/>
    <property type="evidence" value="ECO:0007669"/>
    <property type="project" value="UniProtKB-KW"/>
</dbReference>
<dbReference type="NCBIfam" id="TIGR04290">
    <property type="entry name" value="meth_Rta_06860"/>
    <property type="match status" value="1"/>
</dbReference>
<dbReference type="PATRIC" id="fig|1110502.3.peg.3970"/>
<evidence type="ECO:0000256" key="3">
    <source>
        <dbReference type="ARBA" id="ARBA00022691"/>
    </source>
</evidence>
<accession>I3TSI2</accession>
<dbReference type="SUPFAM" id="SSF53335">
    <property type="entry name" value="S-adenosyl-L-methionine-dependent methyltransferases"/>
    <property type="match status" value="1"/>
</dbReference>
<organism evidence="4 5">
    <name type="scientific">Tistrella mobilis (strain KA081020-065)</name>
    <dbReference type="NCBI Taxonomy" id="1110502"/>
    <lineage>
        <taxon>Bacteria</taxon>
        <taxon>Pseudomonadati</taxon>
        <taxon>Pseudomonadota</taxon>
        <taxon>Alphaproteobacteria</taxon>
        <taxon>Geminicoccales</taxon>
        <taxon>Geminicoccaceae</taxon>
        <taxon>Tistrella</taxon>
    </lineage>
</organism>
<reference evidence="4 5" key="1">
    <citation type="journal article" date="2012" name="J. Am. Chem. Soc.">
        <title>Bacterial biosynthesis and maturation of the didemnin anti-cancer agents.</title>
        <authorList>
            <person name="Xu Y."/>
            <person name="Kersten R.D."/>
            <person name="Nam S.J."/>
            <person name="Lu L."/>
            <person name="Al-Suwailem A.M."/>
            <person name="Zheng H."/>
            <person name="Fenical W."/>
            <person name="Dorrestein P.C."/>
            <person name="Moore B.S."/>
            <person name="Qian P.Y."/>
        </authorList>
    </citation>
    <scope>NUCLEOTIDE SEQUENCE [LARGE SCALE GENOMIC DNA]</scope>
    <source>
        <strain evidence="4 5">KA081020-065</strain>
    </source>
</reference>
<dbReference type="Proteomes" id="UP000005258">
    <property type="component" value="Plasmid pTM1"/>
</dbReference>
<evidence type="ECO:0000313" key="5">
    <source>
        <dbReference type="Proteomes" id="UP000005258"/>
    </source>
</evidence>
<dbReference type="CDD" id="cd02440">
    <property type="entry name" value="AdoMet_MTases"/>
    <property type="match status" value="1"/>
</dbReference>
<dbReference type="Gene3D" id="3.40.50.150">
    <property type="entry name" value="Vaccinia Virus protein VP39"/>
    <property type="match status" value="1"/>
</dbReference>
<dbReference type="PANTHER" id="PTHR43464:SF19">
    <property type="entry name" value="UBIQUINONE BIOSYNTHESIS O-METHYLTRANSFERASE, MITOCHONDRIAL"/>
    <property type="match status" value="1"/>
</dbReference>
<dbReference type="InterPro" id="IPR027555">
    <property type="entry name" value="Mo5U34_MeTrfas-like"/>
</dbReference>
<dbReference type="InterPro" id="IPR029063">
    <property type="entry name" value="SAM-dependent_MTases_sf"/>
</dbReference>
<dbReference type="HOGENOM" id="CLU_079326_0_0_5"/>
<dbReference type="GO" id="GO:0008168">
    <property type="term" value="F:methyltransferase activity"/>
    <property type="evidence" value="ECO:0007669"/>
    <property type="project" value="UniProtKB-KW"/>
</dbReference>
<evidence type="ECO:0000256" key="2">
    <source>
        <dbReference type="ARBA" id="ARBA00022679"/>
    </source>
</evidence>
<evidence type="ECO:0000256" key="1">
    <source>
        <dbReference type="ARBA" id="ARBA00022603"/>
    </source>
</evidence>
<evidence type="ECO:0000313" key="4">
    <source>
        <dbReference type="EMBL" id="AFK55720.1"/>
    </source>
</evidence>
<protein>
    <submittedName>
        <fullName evidence="4">SAM-dependent methyltransferase</fullName>
    </submittedName>
</protein>
<keyword evidence="4" id="KW-0614">Plasmid</keyword>
<dbReference type="PANTHER" id="PTHR43464">
    <property type="entry name" value="METHYLTRANSFERASE"/>
    <property type="match status" value="1"/>
</dbReference>
<gene>
    <name evidence="4" type="primary">cmoB</name>
    <name evidence="4" type="ordered locus">TMO_a0317</name>
</gene>